<dbReference type="Gene3D" id="1.25.40.10">
    <property type="entry name" value="Tetratricopeptide repeat domain"/>
    <property type="match status" value="1"/>
</dbReference>
<keyword evidence="1" id="KW-0802">TPR repeat</keyword>
<name>A0ABP6WWV6_9FLAO</name>
<feature type="transmembrane region" description="Helical" evidence="2">
    <location>
        <begin position="49"/>
        <end position="70"/>
    </location>
</feature>
<dbReference type="InterPro" id="IPR019734">
    <property type="entry name" value="TPR_rpt"/>
</dbReference>
<keyword evidence="4" id="KW-1185">Reference proteome</keyword>
<feature type="repeat" description="TPR" evidence="1">
    <location>
        <begin position="236"/>
        <end position="269"/>
    </location>
</feature>
<dbReference type="EMBL" id="BAABCY010000017">
    <property type="protein sequence ID" value="GAA3557927.1"/>
    <property type="molecule type" value="Genomic_DNA"/>
</dbReference>
<evidence type="ECO:0000313" key="4">
    <source>
        <dbReference type="Proteomes" id="UP001500954"/>
    </source>
</evidence>
<feature type="transmembrane region" description="Helical" evidence="2">
    <location>
        <begin position="82"/>
        <end position="100"/>
    </location>
</feature>
<sequence>MVKDNPVFGLGFDRFKSDYMDYQANYFVQNGETKEAEVADNTYYAFNEYLQFIAEEGVLGLLLLIILVFFLMQISVSPEHRFMFLIILGCLISKGLFAFFSYPMQILPIKLILVVLLGLLVTLDNNTYEWKINTRSKRYAFSGFKVFVIGVFVFGGIKGFGLTKNLEQSFKIWKKALMVYNYGDYIGAIDEYEKIYPVLNKEGDFLMNYGKALVMGKKHQEAIEVLEQAKQYLNTTIIETALGDAYMKNKQYSKAEAAYQHAANMIPVRFYPLYLLAKLYEENGEKDKGLVMAKAILLKDVKVPSTAIKEIRAEMKTIISNYKDLEEDSNNGTEY</sequence>
<protein>
    <recommendedName>
        <fullName evidence="5">Tetratricopeptide repeat protein</fullName>
    </recommendedName>
</protein>
<dbReference type="PANTHER" id="PTHR37422">
    <property type="entry name" value="TEICHURONIC ACID BIOSYNTHESIS PROTEIN TUAE"/>
    <property type="match status" value="1"/>
</dbReference>
<dbReference type="PANTHER" id="PTHR37422:SF13">
    <property type="entry name" value="LIPOPOLYSACCHARIDE BIOSYNTHESIS PROTEIN PA4999-RELATED"/>
    <property type="match status" value="1"/>
</dbReference>
<accession>A0ABP6WWV6</accession>
<keyword evidence="2" id="KW-1133">Transmembrane helix</keyword>
<proteinExistence type="predicted"/>
<dbReference type="InterPro" id="IPR051533">
    <property type="entry name" value="WaaL-like"/>
</dbReference>
<dbReference type="PROSITE" id="PS50005">
    <property type="entry name" value="TPR"/>
    <property type="match status" value="1"/>
</dbReference>
<keyword evidence="2" id="KW-0812">Transmembrane</keyword>
<organism evidence="3 4">
    <name type="scientific">Snuella lapsa</name>
    <dbReference type="NCBI Taxonomy" id="870481"/>
    <lineage>
        <taxon>Bacteria</taxon>
        <taxon>Pseudomonadati</taxon>
        <taxon>Bacteroidota</taxon>
        <taxon>Flavobacteriia</taxon>
        <taxon>Flavobacteriales</taxon>
        <taxon>Flavobacteriaceae</taxon>
        <taxon>Snuella</taxon>
    </lineage>
</organism>
<keyword evidence="2" id="KW-0472">Membrane</keyword>
<feature type="transmembrane region" description="Helical" evidence="2">
    <location>
        <begin position="106"/>
        <end position="123"/>
    </location>
</feature>
<feature type="transmembrane region" description="Helical" evidence="2">
    <location>
        <begin position="144"/>
        <end position="162"/>
    </location>
</feature>
<dbReference type="Proteomes" id="UP001500954">
    <property type="component" value="Unassembled WGS sequence"/>
</dbReference>
<gene>
    <name evidence="3" type="ORF">GCM10022395_06510</name>
</gene>
<reference evidence="4" key="1">
    <citation type="journal article" date="2019" name="Int. J. Syst. Evol. Microbiol.">
        <title>The Global Catalogue of Microorganisms (GCM) 10K type strain sequencing project: providing services to taxonomists for standard genome sequencing and annotation.</title>
        <authorList>
            <consortium name="The Broad Institute Genomics Platform"/>
            <consortium name="The Broad Institute Genome Sequencing Center for Infectious Disease"/>
            <person name="Wu L."/>
            <person name="Ma J."/>
        </authorList>
    </citation>
    <scope>NUCLEOTIDE SEQUENCE [LARGE SCALE GENOMIC DNA]</scope>
    <source>
        <strain evidence="4">JCM 17111</strain>
    </source>
</reference>
<evidence type="ECO:0000256" key="2">
    <source>
        <dbReference type="SAM" id="Phobius"/>
    </source>
</evidence>
<evidence type="ECO:0000256" key="1">
    <source>
        <dbReference type="PROSITE-ProRule" id="PRU00339"/>
    </source>
</evidence>
<evidence type="ECO:0008006" key="5">
    <source>
        <dbReference type="Google" id="ProtNLM"/>
    </source>
</evidence>
<dbReference type="SUPFAM" id="SSF48452">
    <property type="entry name" value="TPR-like"/>
    <property type="match status" value="1"/>
</dbReference>
<evidence type="ECO:0000313" key="3">
    <source>
        <dbReference type="EMBL" id="GAA3557927.1"/>
    </source>
</evidence>
<dbReference type="InterPro" id="IPR011990">
    <property type="entry name" value="TPR-like_helical_dom_sf"/>
</dbReference>
<comment type="caution">
    <text evidence="3">The sequence shown here is derived from an EMBL/GenBank/DDBJ whole genome shotgun (WGS) entry which is preliminary data.</text>
</comment>